<sequence length="131" mass="14811">MLNWLLPLDYLYSWTESIITPKLAPVKEYRAVVIMAYAVALLSSSSFLAGVGYVLHHPSLDFAWFLSIVVTSMLLSYFFLKKVYLGHDRGKRVRRQLIHQSESAKKAAFWLSYGLIHAYSLLVLNAASGAQ</sequence>
<keyword evidence="1" id="KW-0472">Membrane</keyword>
<evidence type="ECO:0000313" key="3">
    <source>
        <dbReference type="Proteomes" id="UP000637774"/>
    </source>
</evidence>
<keyword evidence="1" id="KW-0812">Transmembrane</keyword>
<reference evidence="3" key="1">
    <citation type="journal article" date="2019" name="Int. J. Syst. Evol. Microbiol.">
        <title>The Global Catalogue of Microorganisms (GCM) 10K type strain sequencing project: providing services to taxonomists for standard genome sequencing and annotation.</title>
        <authorList>
            <consortium name="The Broad Institute Genomics Platform"/>
            <consortium name="The Broad Institute Genome Sequencing Center for Infectious Disease"/>
            <person name="Wu L."/>
            <person name="Ma J."/>
        </authorList>
    </citation>
    <scope>NUCLEOTIDE SEQUENCE [LARGE SCALE GENOMIC DNA]</scope>
    <source>
        <strain evidence="3">CGMCC 1.14966</strain>
    </source>
</reference>
<comment type="caution">
    <text evidence="2">The sequence shown here is derived from an EMBL/GenBank/DDBJ whole genome shotgun (WGS) entry which is preliminary data.</text>
</comment>
<dbReference type="EMBL" id="BMGY01000090">
    <property type="protein sequence ID" value="GGH91777.1"/>
    <property type="molecule type" value="Genomic_DNA"/>
</dbReference>
<feature type="transmembrane region" description="Helical" evidence="1">
    <location>
        <begin position="62"/>
        <end position="86"/>
    </location>
</feature>
<gene>
    <name evidence="2" type="ORF">GCM10011495_40620</name>
</gene>
<keyword evidence="3" id="KW-1185">Reference proteome</keyword>
<proteinExistence type="predicted"/>
<feature type="transmembrane region" description="Helical" evidence="1">
    <location>
        <begin position="32"/>
        <end position="56"/>
    </location>
</feature>
<evidence type="ECO:0000313" key="2">
    <source>
        <dbReference type="EMBL" id="GGH91777.1"/>
    </source>
</evidence>
<name>A0ABQ2AKM1_9BACT</name>
<feature type="transmembrane region" description="Helical" evidence="1">
    <location>
        <begin position="107"/>
        <end position="127"/>
    </location>
</feature>
<keyword evidence="1" id="KW-1133">Transmembrane helix</keyword>
<evidence type="ECO:0000256" key="1">
    <source>
        <dbReference type="SAM" id="Phobius"/>
    </source>
</evidence>
<accession>A0ABQ2AKM1</accession>
<protein>
    <submittedName>
        <fullName evidence="2">Uncharacterized protein</fullName>
    </submittedName>
</protein>
<dbReference type="Proteomes" id="UP000637774">
    <property type="component" value="Unassembled WGS sequence"/>
</dbReference>
<dbReference type="RefSeq" id="WP_188563928.1">
    <property type="nucleotide sequence ID" value="NZ_BMGY01000090.1"/>
</dbReference>
<organism evidence="2 3">
    <name type="scientific">Hymenobacter frigidus</name>
    <dbReference type="NCBI Taxonomy" id="1524095"/>
    <lineage>
        <taxon>Bacteria</taxon>
        <taxon>Pseudomonadati</taxon>
        <taxon>Bacteroidota</taxon>
        <taxon>Cytophagia</taxon>
        <taxon>Cytophagales</taxon>
        <taxon>Hymenobacteraceae</taxon>
        <taxon>Hymenobacter</taxon>
    </lineage>
</organism>